<evidence type="ECO:0000256" key="3">
    <source>
        <dbReference type="ARBA" id="ARBA00022729"/>
    </source>
</evidence>
<feature type="chain" id="PRO_5020975628" evidence="5">
    <location>
        <begin position="28"/>
        <end position="285"/>
    </location>
</feature>
<comment type="caution">
    <text evidence="6">The sequence shown here is derived from an EMBL/GenBank/DDBJ whole genome shotgun (WGS) entry which is preliminary data.</text>
</comment>
<feature type="binding site" evidence="4">
    <location>
        <position position="89"/>
    </location>
    <ligand>
        <name>molybdate</name>
        <dbReference type="ChEBI" id="CHEBI:36264"/>
    </ligand>
</feature>
<keyword evidence="2 4" id="KW-0479">Metal-binding</keyword>
<dbReference type="SUPFAM" id="SSF53850">
    <property type="entry name" value="Periplasmic binding protein-like II"/>
    <property type="match status" value="1"/>
</dbReference>
<keyword evidence="3 5" id="KW-0732">Signal</keyword>
<dbReference type="InterPro" id="IPR005950">
    <property type="entry name" value="ModA"/>
</dbReference>
<dbReference type="AlphaFoldDB" id="A0A4R6S490"/>
<evidence type="ECO:0000256" key="5">
    <source>
        <dbReference type="SAM" id="SignalP"/>
    </source>
</evidence>
<dbReference type="InterPro" id="IPR050682">
    <property type="entry name" value="ModA/WtpA"/>
</dbReference>
<dbReference type="PIRSF" id="PIRSF004846">
    <property type="entry name" value="ModA"/>
    <property type="match status" value="1"/>
</dbReference>
<name>A0A4R6S490_9MICO</name>
<dbReference type="OrthoDB" id="9785015at2"/>
<evidence type="ECO:0000313" key="6">
    <source>
        <dbReference type="EMBL" id="TDP94451.1"/>
    </source>
</evidence>
<dbReference type="GO" id="GO:0030973">
    <property type="term" value="F:molybdate ion binding"/>
    <property type="evidence" value="ECO:0007669"/>
    <property type="project" value="TreeGrafter"/>
</dbReference>
<dbReference type="GO" id="GO:0015689">
    <property type="term" value="P:molybdate ion transport"/>
    <property type="evidence" value="ECO:0007669"/>
    <property type="project" value="InterPro"/>
</dbReference>
<proteinExistence type="inferred from homology"/>
<reference evidence="6 7" key="1">
    <citation type="submission" date="2019-03" db="EMBL/GenBank/DDBJ databases">
        <title>Genomic analyses of the natural microbiome of Caenorhabditis elegans.</title>
        <authorList>
            <person name="Samuel B."/>
        </authorList>
    </citation>
    <scope>NUCLEOTIDE SEQUENCE [LARGE SCALE GENOMIC DNA]</scope>
    <source>
        <strain evidence="6 7">JUb18</strain>
    </source>
</reference>
<dbReference type="PANTHER" id="PTHR30632">
    <property type="entry name" value="MOLYBDATE-BINDING PERIPLASMIC PROTEIN"/>
    <property type="match status" value="1"/>
</dbReference>
<evidence type="ECO:0000256" key="1">
    <source>
        <dbReference type="ARBA" id="ARBA00009175"/>
    </source>
</evidence>
<accession>A0A4R6S490</accession>
<gene>
    <name evidence="6" type="ORF">EDF62_0867</name>
</gene>
<evidence type="ECO:0000256" key="4">
    <source>
        <dbReference type="PIRSR" id="PIRSR004846-1"/>
    </source>
</evidence>
<dbReference type="PANTHER" id="PTHR30632:SF0">
    <property type="entry name" value="SULFATE-BINDING PROTEIN"/>
    <property type="match status" value="1"/>
</dbReference>
<dbReference type="Pfam" id="PF13531">
    <property type="entry name" value="SBP_bac_11"/>
    <property type="match status" value="1"/>
</dbReference>
<dbReference type="PROSITE" id="PS51257">
    <property type="entry name" value="PROKAR_LIPOPROTEIN"/>
    <property type="match status" value="1"/>
</dbReference>
<protein>
    <submittedName>
        <fullName evidence="6">Molybdate transport system substrate-binding protein</fullName>
    </submittedName>
</protein>
<dbReference type="RefSeq" id="WP_133616072.1">
    <property type="nucleotide sequence ID" value="NZ_SNYA01000002.1"/>
</dbReference>
<feature type="binding site" evidence="4">
    <location>
        <position position="221"/>
    </location>
    <ligand>
        <name>molybdate</name>
        <dbReference type="ChEBI" id="CHEBI:36264"/>
    </ligand>
</feature>
<dbReference type="Proteomes" id="UP000295601">
    <property type="component" value="Unassembled WGS sequence"/>
</dbReference>
<feature type="binding site" evidence="4">
    <location>
        <position position="60"/>
    </location>
    <ligand>
        <name>molybdate</name>
        <dbReference type="ChEBI" id="CHEBI:36264"/>
    </ligand>
</feature>
<evidence type="ECO:0000256" key="2">
    <source>
        <dbReference type="ARBA" id="ARBA00022723"/>
    </source>
</evidence>
<dbReference type="NCBIfam" id="TIGR01256">
    <property type="entry name" value="modA"/>
    <property type="match status" value="1"/>
</dbReference>
<feature type="binding site" evidence="4">
    <location>
        <position position="203"/>
    </location>
    <ligand>
        <name>molybdate</name>
        <dbReference type="ChEBI" id="CHEBI:36264"/>
    </ligand>
</feature>
<dbReference type="GO" id="GO:0046872">
    <property type="term" value="F:metal ion binding"/>
    <property type="evidence" value="ECO:0007669"/>
    <property type="project" value="UniProtKB-KW"/>
</dbReference>
<comment type="similarity">
    <text evidence="1">Belongs to the bacterial solute-binding protein ModA family.</text>
</comment>
<evidence type="ECO:0000313" key="7">
    <source>
        <dbReference type="Proteomes" id="UP000295601"/>
    </source>
</evidence>
<dbReference type="Gene3D" id="3.40.190.10">
    <property type="entry name" value="Periplasmic binding protein-like II"/>
    <property type="match status" value="2"/>
</dbReference>
<organism evidence="6 7">
    <name type="scientific">Leucobacter luti</name>
    <dbReference type="NCBI Taxonomy" id="340320"/>
    <lineage>
        <taxon>Bacteria</taxon>
        <taxon>Bacillati</taxon>
        <taxon>Actinomycetota</taxon>
        <taxon>Actinomycetes</taxon>
        <taxon>Micrococcales</taxon>
        <taxon>Microbacteriaceae</taxon>
        <taxon>Leucobacter</taxon>
    </lineage>
</organism>
<sequence length="285" mass="28719">MRRQRVTALLALTLTALAGIALTGCSAAPGATPEPAATPTDRSPVEDHVQGTLTIAAAASLQPAFEELTTEFTKLHPDVTVDQLTFDGSSVLAAQIIAGAPIDVFASADEANMQKVAEAQLLASDPIPFARSSLEIAVAPGNPLGITTLADLGAPTQLAGAGAAGDAPVVVICAAEVPCGAASHRLLDRDGVALTPASEEQNVTAVLTKVAAGEADAGLIYRSDVLRSGGDVEGIEIAGSADAAGLYVIAPIAESAAPEAALAFAEFMRSPEVQARFEDLGFGQA</sequence>
<keyword evidence="4" id="KW-0500">Molybdenum</keyword>
<keyword evidence="7" id="KW-1185">Reference proteome</keyword>
<feature type="signal peptide" evidence="5">
    <location>
        <begin position="1"/>
        <end position="27"/>
    </location>
</feature>
<dbReference type="EMBL" id="SNYA01000002">
    <property type="protein sequence ID" value="TDP94451.1"/>
    <property type="molecule type" value="Genomic_DNA"/>
</dbReference>